<sequence>MKFSLSSAILFILAVPWASARPATPTTATSAVTSIVAPTSTDVVDTSFANIFNLGILTERGADLLHELLNEKHESKPKRSVAVRELAINLRDQLNSGDVDLNKTLNDGLKKLNSTTAEVDLNDLKTQGFQVLRERIEAEDFNKLAQKLFHAGTAKITRRETWSWAGFFNGPILRTAAKMGVSVASNLLGRVDLNKVAQNGLSALGNMVGRVDMNQAAGQGAGLLGSMLSGIDINNVVKGALGFLFP</sequence>
<proteinExistence type="predicted"/>
<name>A0A0B4GT35_METAF</name>
<evidence type="ECO:0000313" key="3">
    <source>
        <dbReference type="Proteomes" id="UP000031186"/>
    </source>
</evidence>
<dbReference type="OrthoDB" id="4940628at2759"/>
<keyword evidence="1" id="KW-0732">Signal</keyword>
<dbReference type="AlphaFoldDB" id="A0A0B4GT35"/>
<reference evidence="2 3" key="1">
    <citation type="journal article" date="2014" name="Proc. Natl. Acad. Sci. U.S.A.">
        <title>Trajectory and genomic determinants of fungal-pathogen speciation and host adaptation.</title>
        <authorList>
            <person name="Hu X."/>
            <person name="Xiao G."/>
            <person name="Zheng P."/>
            <person name="Shang Y."/>
            <person name="Su Y."/>
            <person name="Zhang X."/>
            <person name="Liu X."/>
            <person name="Zhan S."/>
            <person name="St Leger R.J."/>
            <person name="Wang C."/>
        </authorList>
    </citation>
    <scope>NUCLEOTIDE SEQUENCE [LARGE SCALE GENOMIC DNA]</scope>
    <source>
        <strain evidence="2 3">ARSEF 549</strain>
    </source>
</reference>
<feature type="non-terminal residue" evidence="2">
    <location>
        <position position="1"/>
    </location>
</feature>
<gene>
    <name evidence="2" type="ORF">MAN_00833</name>
</gene>
<dbReference type="HOGENOM" id="CLU_1042374_0_0_1"/>
<evidence type="ECO:0008006" key="4">
    <source>
        <dbReference type="Google" id="ProtNLM"/>
    </source>
</evidence>
<evidence type="ECO:0000256" key="1">
    <source>
        <dbReference type="SAM" id="SignalP"/>
    </source>
</evidence>
<accession>A0A0B4GT35</accession>
<protein>
    <recommendedName>
        <fullName evidence="4">Cell wall protein</fullName>
    </recommendedName>
</protein>
<feature type="chain" id="PRO_5002089851" description="Cell wall protein" evidence="1">
    <location>
        <begin position="21"/>
        <end position="246"/>
    </location>
</feature>
<keyword evidence="3" id="KW-1185">Reference proteome</keyword>
<feature type="signal peptide" evidence="1">
    <location>
        <begin position="1"/>
        <end position="20"/>
    </location>
</feature>
<evidence type="ECO:0000313" key="2">
    <source>
        <dbReference type="EMBL" id="KID71234.1"/>
    </source>
</evidence>
<comment type="caution">
    <text evidence="2">The sequence shown here is derived from an EMBL/GenBank/DDBJ whole genome shotgun (WGS) entry which is preliminary data.</text>
</comment>
<dbReference type="Proteomes" id="UP000031186">
    <property type="component" value="Unassembled WGS sequence"/>
</dbReference>
<organism evidence="2 3">
    <name type="scientific">Metarhizium anisopliae (strain ARSEF 549)</name>
    <dbReference type="NCBI Taxonomy" id="3151832"/>
    <lineage>
        <taxon>Eukaryota</taxon>
        <taxon>Fungi</taxon>
        <taxon>Dikarya</taxon>
        <taxon>Ascomycota</taxon>
        <taxon>Pezizomycotina</taxon>
        <taxon>Sordariomycetes</taxon>
        <taxon>Hypocreomycetidae</taxon>
        <taxon>Hypocreales</taxon>
        <taxon>Clavicipitaceae</taxon>
        <taxon>Metarhizium</taxon>
    </lineage>
</organism>
<dbReference type="EMBL" id="AZNF01000001">
    <property type="protein sequence ID" value="KID71234.1"/>
    <property type="molecule type" value="Genomic_DNA"/>
</dbReference>
<dbReference type="VEuPathDB" id="FungiDB:MAN_00833"/>